<dbReference type="AlphaFoldDB" id="A0A542DCZ5"/>
<evidence type="ECO:0000256" key="2">
    <source>
        <dbReference type="SAM" id="Phobius"/>
    </source>
</evidence>
<evidence type="ECO:0000313" key="4">
    <source>
        <dbReference type="Proteomes" id="UP000320876"/>
    </source>
</evidence>
<keyword evidence="2" id="KW-0472">Membrane</keyword>
<evidence type="ECO:0000256" key="1">
    <source>
        <dbReference type="SAM" id="MobiDB-lite"/>
    </source>
</evidence>
<feature type="transmembrane region" description="Helical" evidence="2">
    <location>
        <begin position="134"/>
        <end position="153"/>
    </location>
</feature>
<feature type="region of interest" description="Disordered" evidence="1">
    <location>
        <begin position="50"/>
        <end position="118"/>
    </location>
</feature>
<comment type="caution">
    <text evidence="3">The sequence shown here is derived from an EMBL/GenBank/DDBJ whole genome shotgun (WGS) entry which is preliminary data.</text>
</comment>
<protein>
    <submittedName>
        <fullName evidence="3">Uncharacterized protein</fullName>
    </submittedName>
</protein>
<reference evidence="3 4" key="1">
    <citation type="submission" date="2019-06" db="EMBL/GenBank/DDBJ databases">
        <title>Sequencing the genomes of 1000 actinobacteria strains.</title>
        <authorList>
            <person name="Klenk H.-P."/>
        </authorList>
    </citation>
    <scope>NUCLEOTIDE SEQUENCE [LARGE SCALE GENOMIC DNA]</scope>
    <source>
        <strain evidence="3 4">DSM 45679</strain>
    </source>
</reference>
<keyword evidence="2" id="KW-1133">Transmembrane helix</keyword>
<proteinExistence type="predicted"/>
<dbReference type="Proteomes" id="UP000320876">
    <property type="component" value="Unassembled WGS sequence"/>
</dbReference>
<keyword evidence="2" id="KW-0812">Transmembrane</keyword>
<dbReference type="RefSeq" id="WP_170220681.1">
    <property type="nucleotide sequence ID" value="NZ_VFML01000001.1"/>
</dbReference>
<dbReference type="EMBL" id="VFML01000001">
    <property type="protein sequence ID" value="TQJ00950.1"/>
    <property type="molecule type" value="Genomic_DNA"/>
</dbReference>
<accession>A0A542DCZ5</accession>
<feature type="compositionally biased region" description="Pro residues" evidence="1">
    <location>
        <begin position="67"/>
        <end position="79"/>
    </location>
</feature>
<organism evidence="3 4">
    <name type="scientific">Amycolatopsis cihanbeyliensis</name>
    <dbReference type="NCBI Taxonomy" id="1128664"/>
    <lineage>
        <taxon>Bacteria</taxon>
        <taxon>Bacillati</taxon>
        <taxon>Actinomycetota</taxon>
        <taxon>Actinomycetes</taxon>
        <taxon>Pseudonocardiales</taxon>
        <taxon>Pseudonocardiaceae</taxon>
        <taxon>Amycolatopsis</taxon>
    </lineage>
</organism>
<evidence type="ECO:0000313" key="3">
    <source>
        <dbReference type="EMBL" id="TQJ00950.1"/>
    </source>
</evidence>
<name>A0A542DCZ5_AMYCI</name>
<feature type="compositionally biased region" description="Low complexity" evidence="1">
    <location>
        <begin position="99"/>
        <end position="112"/>
    </location>
</feature>
<gene>
    <name evidence="3" type="ORF">FB471_0605</name>
</gene>
<feature type="compositionally biased region" description="Low complexity" evidence="1">
    <location>
        <begin position="80"/>
        <end position="91"/>
    </location>
</feature>
<keyword evidence="4" id="KW-1185">Reference proteome</keyword>
<feature type="compositionally biased region" description="Low complexity" evidence="1">
    <location>
        <begin position="52"/>
        <end position="66"/>
    </location>
</feature>
<sequence>MVGVPRPIRHGLPVALFLLGTVLPPAEPTPAAEPPSDDLGIERPCWKYATCPAPTGEPGTTSEPTPTIEPPPSTTPPPATTTTAPRPTGSTGQQGGAAGPRRPAGTPPTGRAAHPDPAAVERATATRDGGLPGWVGPAAFGIGALLLLLGLAASRWLTWSERRGGWS</sequence>